<keyword evidence="5 10" id="KW-0418">Kinase</keyword>
<dbReference type="Pfam" id="PF19279">
    <property type="entry name" value="YegS_C"/>
    <property type="match status" value="1"/>
</dbReference>
<dbReference type="RefSeq" id="WP_344367263.1">
    <property type="nucleotide sequence ID" value="NZ_BAAAQB010000038.1"/>
</dbReference>
<evidence type="ECO:0000256" key="5">
    <source>
        <dbReference type="ARBA" id="ARBA00022777"/>
    </source>
</evidence>
<feature type="domain" description="DAGKc" evidence="9">
    <location>
        <begin position="1"/>
        <end position="164"/>
    </location>
</feature>
<dbReference type="GO" id="GO:0016301">
    <property type="term" value="F:kinase activity"/>
    <property type="evidence" value="ECO:0007669"/>
    <property type="project" value="UniProtKB-KW"/>
</dbReference>
<dbReference type="Pfam" id="PF00781">
    <property type="entry name" value="DAGK_cat"/>
    <property type="match status" value="1"/>
</dbReference>
<comment type="caution">
    <text evidence="10">The sequence shown here is derived from an EMBL/GenBank/DDBJ whole genome shotgun (WGS) entry which is preliminary data.</text>
</comment>
<dbReference type="InterPro" id="IPR016064">
    <property type="entry name" value="NAD/diacylglycerol_kinase_sf"/>
</dbReference>
<evidence type="ECO:0000256" key="3">
    <source>
        <dbReference type="ARBA" id="ARBA00022679"/>
    </source>
</evidence>
<keyword evidence="11" id="KW-1185">Reference proteome</keyword>
<keyword evidence="4" id="KW-0547">Nucleotide-binding</keyword>
<evidence type="ECO:0000313" key="11">
    <source>
        <dbReference type="Proteomes" id="UP001500102"/>
    </source>
</evidence>
<keyword evidence="8" id="KW-1208">Phospholipid metabolism</keyword>
<keyword evidence="7" id="KW-0594">Phospholipid biosynthesis</keyword>
<dbReference type="PROSITE" id="PS50146">
    <property type="entry name" value="DAGK"/>
    <property type="match status" value="1"/>
</dbReference>
<evidence type="ECO:0000313" key="10">
    <source>
        <dbReference type="EMBL" id="GAA2141392.1"/>
    </source>
</evidence>
<gene>
    <name evidence="10" type="ORF">GCM10009825_29790</name>
</gene>
<sequence length="327" mass="33554">MLIALAVNPRAAFGRARHAGRDAAAHFRAAGADVLLLCEDSYAGLARAVDRALDSGVDALVVVGGDGMVHLGLNALAGAGAIPGARVEAGVADGAGAGPHAGADAGGGIGGHVPLGIIPTGTGNDTARALGLPRHNLPAACERVLESLAGGGRMIDAGRVTAGGTSRWFAGVVSAGFDAAVNERANAWRWPRGTIRYQLAMLRELASFRAINYTVTADGECWQQGAMLISVANGQSIGGGMRITPEAVLDDGLLDLFIVSRVSRTGLLAVFPKVFSGRHVDHPAVHLRRVRKVELTAGNVVAYADGERIGALPLTIEVVPRALRVLA</sequence>
<dbReference type="SUPFAM" id="SSF111331">
    <property type="entry name" value="NAD kinase/diacylglycerol kinase-like"/>
    <property type="match status" value="1"/>
</dbReference>
<keyword evidence="7" id="KW-0444">Lipid biosynthesis</keyword>
<dbReference type="Proteomes" id="UP001500102">
    <property type="component" value="Unassembled WGS sequence"/>
</dbReference>
<reference evidence="11" key="1">
    <citation type="journal article" date="2019" name="Int. J. Syst. Evol. Microbiol.">
        <title>The Global Catalogue of Microorganisms (GCM) 10K type strain sequencing project: providing services to taxonomists for standard genome sequencing and annotation.</title>
        <authorList>
            <consortium name="The Broad Institute Genomics Platform"/>
            <consortium name="The Broad Institute Genome Sequencing Center for Infectious Disease"/>
            <person name="Wu L."/>
            <person name="Ma J."/>
        </authorList>
    </citation>
    <scope>NUCLEOTIDE SEQUENCE [LARGE SCALE GENOMIC DNA]</scope>
    <source>
        <strain evidence="11">JCM 15921</strain>
    </source>
</reference>
<comment type="similarity">
    <text evidence="2">Belongs to the diacylglycerol/lipid kinase family.</text>
</comment>
<dbReference type="PANTHER" id="PTHR12358">
    <property type="entry name" value="SPHINGOSINE KINASE"/>
    <property type="match status" value="1"/>
</dbReference>
<evidence type="ECO:0000256" key="2">
    <source>
        <dbReference type="ARBA" id="ARBA00005983"/>
    </source>
</evidence>
<comment type="cofactor">
    <cofactor evidence="1">
        <name>Mg(2+)</name>
        <dbReference type="ChEBI" id="CHEBI:18420"/>
    </cofactor>
</comment>
<dbReference type="InterPro" id="IPR050187">
    <property type="entry name" value="Lipid_Phosphate_FormReg"/>
</dbReference>
<organism evidence="10 11">
    <name type="scientific">Arthrobacter humicola</name>
    <dbReference type="NCBI Taxonomy" id="409291"/>
    <lineage>
        <taxon>Bacteria</taxon>
        <taxon>Bacillati</taxon>
        <taxon>Actinomycetota</taxon>
        <taxon>Actinomycetes</taxon>
        <taxon>Micrococcales</taxon>
        <taxon>Micrococcaceae</taxon>
        <taxon>Arthrobacter</taxon>
    </lineage>
</organism>
<keyword evidence="6" id="KW-0067">ATP-binding</keyword>
<dbReference type="Gene3D" id="3.40.50.10330">
    <property type="entry name" value="Probable inorganic polyphosphate/atp-NAD kinase, domain 1"/>
    <property type="match status" value="1"/>
</dbReference>
<dbReference type="Gene3D" id="2.60.200.40">
    <property type="match status" value="1"/>
</dbReference>
<evidence type="ECO:0000256" key="6">
    <source>
        <dbReference type="ARBA" id="ARBA00022840"/>
    </source>
</evidence>
<evidence type="ECO:0000256" key="4">
    <source>
        <dbReference type="ARBA" id="ARBA00022741"/>
    </source>
</evidence>
<evidence type="ECO:0000256" key="8">
    <source>
        <dbReference type="ARBA" id="ARBA00023264"/>
    </source>
</evidence>
<dbReference type="PANTHER" id="PTHR12358:SF106">
    <property type="entry name" value="LIPID KINASE YEGS"/>
    <property type="match status" value="1"/>
</dbReference>
<evidence type="ECO:0000256" key="1">
    <source>
        <dbReference type="ARBA" id="ARBA00001946"/>
    </source>
</evidence>
<accession>A0ABP5L3Q9</accession>
<dbReference type="InterPro" id="IPR001206">
    <property type="entry name" value="Diacylglycerol_kinase_cat_dom"/>
</dbReference>
<evidence type="ECO:0000256" key="7">
    <source>
        <dbReference type="ARBA" id="ARBA00023209"/>
    </source>
</evidence>
<evidence type="ECO:0000259" key="9">
    <source>
        <dbReference type="PROSITE" id="PS50146"/>
    </source>
</evidence>
<dbReference type="InterPro" id="IPR045540">
    <property type="entry name" value="YegS/DAGK_C"/>
</dbReference>
<keyword evidence="7" id="KW-0443">Lipid metabolism</keyword>
<dbReference type="EMBL" id="BAAAQB010000038">
    <property type="protein sequence ID" value="GAA2141392.1"/>
    <property type="molecule type" value="Genomic_DNA"/>
</dbReference>
<name>A0ABP5L3Q9_9MICC</name>
<proteinExistence type="inferred from homology"/>
<protein>
    <submittedName>
        <fullName evidence="10">Diacylglycerol kinase</fullName>
    </submittedName>
</protein>
<keyword evidence="3" id="KW-0808">Transferase</keyword>
<dbReference type="InterPro" id="IPR017438">
    <property type="entry name" value="ATP-NAD_kinase_N"/>
</dbReference>